<dbReference type="SUPFAM" id="SSF161098">
    <property type="entry name" value="MetI-like"/>
    <property type="match status" value="1"/>
</dbReference>
<dbReference type="PROSITE" id="PS50928">
    <property type="entry name" value="ABC_TM1"/>
    <property type="match status" value="1"/>
</dbReference>
<dbReference type="Gene3D" id="3.40.630.10">
    <property type="entry name" value="Zn peptidases"/>
    <property type="match status" value="2"/>
</dbReference>
<keyword evidence="6" id="KW-0175">Coiled coil</keyword>
<sequence>MINKLKKINTPLILGLILVSIILFIAIYGYQLIPLDPFSTHFSLPKVVDGELKIDNPPHDPNDINIWGTDVIGRDVFSRVIYGTKLTIQLGLLIALFRFLVALPFAFFAGFGGRISSKIIDIFNTTFSAIPALIVSFIVLGLGFIRVMEIESAVIAYIVVLTFVGWGRFATILRDRIKDILSKDFIKGEVAIGKNKFSIAVQNVLPHLFASILIYYLIEVSRVLIIIAELGVLGVYIGVNKVNMDLINELKIDIVPSYYPEWGSMLSSARYAITAWKPWIVIYPALAIFISVLGFNLLGEGLKIELNKRNSKFIIFLKHIPYHLSPRTYIYQIRTMKRYKKSVFIKTAVVVGIIIYFILPSPKSQFDIDKEQLYSHVEELSKEKYGGRKLGTEGKEIASEYILNQLKNSGVEPLFGESYIQKDSVEVNMKTVQKVDFYINTENKNVKFEFKKDYNLFRLFLDKTSDTTYSGEIRRRILSYENYEKGNYDENEKYFIVMSESRRYNHSTVMRLMEEKFIDGLFFVMQDAVIRSYRDIEIMGPLTELEKTEGFFGAMDFPVTQETADILKSYEGEEFVLDITLEYIDKYDVKNIGGVIKGKDSTKPPMILACNYDYKGITNGLEDEGLLYNGTSIATNLEVARVLKEKDFKPDRDIYVTFFDASITNKKKGMDAFRKSDVYENMSEDHFIMFLNYLGYKDSDTLFLDTSLLFSDNKAHYNFTKILTKRGKELDMNLKLDRVAEPMDGITNMNANGSSGISIGSVNDITRSKADTLEQNLKIIDEEKLEKQAQLIIDAITMYNYELK</sequence>
<dbReference type="Proteomes" id="UP000724672">
    <property type="component" value="Unassembled WGS sequence"/>
</dbReference>
<name>A0A942UTY4_9FIRM</name>
<evidence type="ECO:0000256" key="3">
    <source>
        <dbReference type="ARBA" id="ARBA00022989"/>
    </source>
</evidence>
<evidence type="ECO:0000256" key="2">
    <source>
        <dbReference type="ARBA" id="ARBA00022692"/>
    </source>
</evidence>
<keyword evidence="2 5" id="KW-0812">Transmembrane</keyword>
<gene>
    <name evidence="8" type="ORF">GOQ27_11485</name>
</gene>
<dbReference type="AlphaFoldDB" id="A0A942UTY4"/>
<feature type="domain" description="ABC transmembrane type-1" evidence="7">
    <location>
        <begin position="84"/>
        <end position="299"/>
    </location>
</feature>
<keyword evidence="9" id="KW-1185">Reference proteome</keyword>
<comment type="caution">
    <text evidence="8">The sequence shown here is derived from an EMBL/GenBank/DDBJ whole genome shotgun (WGS) entry which is preliminary data.</text>
</comment>
<dbReference type="InterPro" id="IPR035906">
    <property type="entry name" value="MetI-like_sf"/>
</dbReference>
<keyword evidence="5" id="KW-0813">Transport</keyword>
<dbReference type="PANTHER" id="PTHR43839:SF3">
    <property type="entry name" value="OLIGOPEPTIDE ABC TRANSPORTER, PERMEASE PROTEIN"/>
    <property type="match status" value="1"/>
</dbReference>
<evidence type="ECO:0000256" key="5">
    <source>
        <dbReference type="RuleBase" id="RU363032"/>
    </source>
</evidence>
<dbReference type="PANTHER" id="PTHR43839">
    <property type="entry name" value="OPPC IN A BINDING PROTEIN-DEPENDENT TRANSPORT SYSTEM"/>
    <property type="match status" value="1"/>
</dbReference>
<dbReference type="Pfam" id="PF00528">
    <property type="entry name" value="BPD_transp_1"/>
    <property type="match status" value="1"/>
</dbReference>
<evidence type="ECO:0000313" key="9">
    <source>
        <dbReference type="Proteomes" id="UP000724672"/>
    </source>
</evidence>
<dbReference type="EMBL" id="WSFT01000040">
    <property type="protein sequence ID" value="MBS4539088.1"/>
    <property type="molecule type" value="Genomic_DNA"/>
</dbReference>
<comment type="similarity">
    <text evidence="5">Belongs to the binding-protein-dependent transport system permease family.</text>
</comment>
<keyword evidence="4 5" id="KW-0472">Membrane</keyword>
<comment type="subcellular location">
    <subcellularLocation>
        <location evidence="5">Cell membrane</location>
        <topology evidence="5">Multi-pass membrane protein</topology>
    </subcellularLocation>
    <subcellularLocation>
        <location evidence="1">Membrane</location>
        <topology evidence="1">Multi-pass membrane protein</topology>
    </subcellularLocation>
</comment>
<dbReference type="InterPro" id="IPR000515">
    <property type="entry name" value="MetI-like"/>
</dbReference>
<organism evidence="8 9">
    <name type="scientific">Anaeromonas frigoriresistens</name>
    <dbReference type="NCBI Taxonomy" id="2683708"/>
    <lineage>
        <taxon>Bacteria</taxon>
        <taxon>Bacillati</taxon>
        <taxon>Bacillota</taxon>
        <taxon>Tissierellia</taxon>
        <taxon>Tissierellales</taxon>
        <taxon>Thermohalobacteraceae</taxon>
        <taxon>Anaeromonas</taxon>
    </lineage>
</organism>
<feature type="transmembrane region" description="Helical" evidence="5">
    <location>
        <begin position="122"/>
        <end position="148"/>
    </location>
</feature>
<feature type="transmembrane region" description="Helical" evidence="5">
    <location>
        <begin position="154"/>
        <end position="173"/>
    </location>
</feature>
<evidence type="ECO:0000256" key="6">
    <source>
        <dbReference type="SAM" id="Coils"/>
    </source>
</evidence>
<evidence type="ECO:0000256" key="4">
    <source>
        <dbReference type="ARBA" id="ARBA00023136"/>
    </source>
</evidence>
<feature type="transmembrane region" description="Helical" evidence="5">
    <location>
        <begin position="213"/>
        <end position="239"/>
    </location>
</feature>
<accession>A0A942UTY4</accession>
<protein>
    <submittedName>
        <fullName evidence="8">ABC transporter permease subunit</fullName>
    </submittedName>
</protein>
<feature type="coiled-coil region" evidence="6">
    <location>
        <begin position="763"/>
        <end position="790"/>
    </location>
</feature>
<dbReference type="Gene3D" id="1.10.3720.10">
    <property type="entry name" value="MetI-like"/>
    <property type="match status" value="1"/>
</dbReference>
<dbReference type="InterPro" id="IPR007484">
    <property type="entry name" value="Peptidase_M28"/>
</dbReference>
<feature type="transmembrane region" description="Helical" evidence="5">
    <location>
        <begin position="86"/>
        <end position="110"/>
    </location>
</feature>
<dbReference type="RefSeq" id="WP_203367009.1">
    <property type="nucleotide sequence ID" value="NZ_WSFT01000040.1"/>
</dbReference>
<evidence type="ECO:0000256" key="1">
    <source>
        <dbReference type="ARBA" id="ARBA00004141"/>
    </source>
</evidence>
<feature type="transmembrane region" description="Helical" evidence="5">
    <location>
        <begin position="12"/>
        <end position="33"/>
    </location>
</feature>
<proteinExistence type="inferred from homology"/>
<feature type="transmembrane region" description="Helical" evidence="5">
    <location>
        <begin position="343"/>
        <end position="359"/>
    </location>
</feature>
<dbReference type="GO" id="GO:0005886">
    <property type="term" value="C:plasma membrane"/>
    <property type="evidence" value="ECO:0007669"/>
    <property type="project" value="UniProtKB-SubCell"/>
</dbReference>
<evidence type="ECO:0000259" key="7">
    <source>
        <dbReference type="PROSITE" id="PS50928"/>
    </source>
</evidence>
<dbReference type="GO" id="GO:0055085">
    <property type="term" value="P:transmembrane transport"/>
    <property type="evidence" value="ECO:0007669"/>
    <property type="project" value="InterPro"/>
</dbReference>
<evidence type="ECO:0000313" key="8">
    <source>
        <dbReference type="EMBL" id="MBS4539088.1"/>
    </source>
</evidence>
<dbReference type="SUPFAM" id="SSF53187">
    <property type="entry name" value="Zn-dependent exopeptidases"/>
    <property type="match status" value="1"/>
</dbReference>
<feature type="transmembrane region" description="Helical" evidence="5">
    <location>
        <begin position="280"/>
        <end position="299"/>
    </location>
</feature>
<dbReference type="Pfam" id="PF04389">
    <property type="entry name" value="Peptidase_M28"/>
    <property type="match status" value="1"/>
</dbReference>
<reference evidence="8" key="1">
    <citation type="submission" date="2019-12" db="EMBL/GenBank/DDBJ databases">
        <title>Clostridiaceae gen. nov. sp. nov., isolated from sediment in Xinjiang, China.</title>
        <authorList>
            <person name="Zhang R."/>
        </authorList>
    </citation>
    <scope>NUCLEOTIDE SEQUENCE</scope>
    <source>
        <strain evidence="8">D2Q-11</strain>
    </source>
</reference>
<keyword evidence="3 5" id="KW-1133">Transmembrane helix</keyword>